<sequence length="171" mass="19458">MGKKRNKKNNLNPWLTANRPEQKDSFIQVGVSLATHPAFKDLSYSAKFTYEQMCRAANYAKNNGLSEFVFPQSVFSKYGITRSTFQKAKEQLISHGFIVCTFCGKNQRVESKYKMVNWWKEWNPLNGCLKWGRLLSKNGTANNVGAPDVECQPLPKMDITISGNDETPHET</sequence>
<name>A0A6N7VWW2_ACIFE</name>
<accession>A0A6N7VWW2</accession>
<organism evidence="1 2">
    <name type="scientific">Acidaminococcus fermentans</name>
    <dbReference type="NCBI Taxonomy" id="905"/>
    <lineage>
        <taxon>Bacteria</taxon>
        <taxon>Bacillati</taxon>
        <taxon>Bacillota</taxon>
        <taxon>Negativicutes</taxon>
        <taxon>Acidaminococcales</taxon>
        <taxon>Acidaminococcaceae</taxon>
        <taxon>Acidaminococcus</taxon>
    </lineage>
</organism>
<protein>
    <submittedName>
        <fullName evidence="1">Uncharacterized protein</fullName>
    </submittedName>
</protein>
<proteinExistence type="predicted"/>
<comment type="caution">
    <text evidence="1">The sequence shown here is derived from an EMBL/GenBank/DDBJ whole genome shotgun (WGS) entry which is preliminary data.</text>
</comment>
<gene>
    <name evidence="1" type="ORF">FX155_03060</name>
</gene>
<dbReference type="EMBL" id="VULN01000003">
    <property type="protein sequence ID" value="MSS81591.1"/>
    <property type="molecule type" value="Genomic_DNA"/>
</dbReference>
<dbReference type="AlphaFoldDB" id="A0A6N7VWW2"/>
<dbReference type="RefSeq" id="WP_154487751.1">
    <property type="nucleotide sequence ID" value="NZ_JALEUN010000135.1"/>
</dbReference>
<evidence type="ECO:0000313" key="1">
    <source>
        <dbReference type="EMBL" id="MSS81591.1"/>
    </source>
</evidence>
<evidence type="ECO:0000313" key="2">
    <source>
        <dbReference type="Proteomes" id="UP000441455"/>
    </source>
</evidence>
<dbReference type="Proteomes" id="UP000441455">
    <property type="component" value="Unassembled WGS sequence"/>
</dbReference>
<reference evidence="1 2" key="1">
    <citation type="submission" date="2019-08" db="EMBL/GenBank/DDBJ databases">
        <title>In-depth cultivation of the pig gut microbiome towards novel bacterial diversity and tailored functional studies.</title>
        <authorList>
            <person name="Wylensek D."/>
            <person name="Hitch T.C.A."/>
            <person name="Clavel T."/>
        </authorList>
    </citation>
    <scope>NUCLEOTIDE SEQUENCE [LARGE SCALE GENOMIC DNA]</scope>
    <source>
        <strain evidence="1 2">WCA-389-WT-5B</strain>
    </source>
</reference>
<dbReference type="OrthoDB" id="2048359at2"/>